<proteinExistence type="inferred from homology"/>
<comment type="similarity">
    <text evidence="1">Belongs to the ROK (NagC/XylR) family.</text>
</comment>
<dbReference type="RefSeq" id="WP_086321075.1">
    <property type="nucleotide sequence ID" value="NZ_NASK01000103.1"/>
</dbReference>
<dbReference type="InterPro" id="IPR036388">
    <property type="entry name" value="WH-like_DNA-bd_sf"/>
</dbReference>
<comment type="caution">
    <text evidence="6">The sequence shown here is derived from an EMBL/GenBank/DDBJ whole genome shotgun (WGS) entry which is preliminary data.</text>
</comment>
<dbReference type="OrthoDB" id="8595273at2"/>
<evidence type="ECO:0000256" key="3">
    <source>
        <dbReference type="ARBA" id="ARBA00023125"/>
    </source>
</evidence>
<dbReference type="GO" id="GO:0003677">
    <property type="term" value="F:DNA binding"/>
    <property type="evidence" value="ECO:0007669"/>
    <property type="project" value="UniProtKB-KW"/>
</dbReference>
<dbReference type="Gene3D" id="1.10.10.10">
    <property type="entry name" value="Winged helix-like DNA-binding domain superfamily/Winged helix DNA-binding domain"/>
    <property type="match status" value="1"/>
</dbReference>
<dbReference type="PANTHER" id="PTHR18964:SF175">
    <property type="entry name" value="N-ACETYLGLUCOSAMINE REPRESSOR"/>
    <property type="match status" value="1"/>
</dbReference>
<dbReference type="PANTHER" id="PTHR18964">
    <property type="entry name" value="ROK (REPRESSOR, ORF, KINASE) FAMILY"/>
    <property type="match status" value="1"/>
</dbReference>
<protein>
    <submittedName>
        <fullName evidence="6">Transcriptional regulator</fullName>
    </submittedName>
</protein>
<dbReference type="InterPro" id="IPR000600">
    <property type="entry name" value="ROK"/>
</dbReference>
<dbReference type="GO" id="GO:0006355">
    <property type="term" value="P:regulation of DNA-templated transcription"/>
    <property type="evidence" value="ECO:0007669"/>
    <property type="project" value="UniProtKB-ARBA"/>
</dbReference>
<keyword evidence="5" id="KW-0119">Carbohydrate metabolism</keyword>
<dbReference type="AlphaFoldDB" id="A0A242NTB7"/>
<organism evidence="6 7">
    <name type="scientific">Gilliamella apis</name>
    <dbReference type="NCBI Taxonomy" id="1970738"/>
    <lineage>
        <taxon>Bacteria</taxon>
        <taxon>Pseudomonadati</taxon>
        <taxon>Pseudomonadota</taxon>
        <taxon>Gammaproteobacteria</taxon>
        <taxon>Orbales</taxon>
        <taxon>Orbaceae</taxon>
        <taxon>Gilliamella</taxon>
    </lineage>
</organism>
<keyword evidence="3" id="KW-0238">DNA-binding</keyword>
<dbReference type="EMBL" id="NASK01000103">
    <property type="protein sequence ID" value="OTQ48307.1"/>
    <property type="molecule type" value="Genomic_DNA"/>
</dbReference>
<evidence type="ECO:0000256" key="1">
    <source>
        <dbReference type="ARBA" id="ARBA00006479"/>
    </source>
</evidence>
<dbReference type="Pfam" id="PF00480">
    <property type="entry name" value="ROK"/>
    <property type="match status" value="1"/>
</dbReference>
<accession>A0A242NTB7</accession>
<dbReference type="Gene3D" id="3.30.420.40">
    <property type="match status" value="2"/>
</dbReference>
<evidence type="ECO:0000313" key="7">
    <source>
        <dbReference type="Proteomes" id="UP000194968"/>
    </source>
</evidence>
<keyword evidence="4" id="KW-0804">Transcription</keyword>
<evidence type="ECO:0000256" key="2">
    <source>
        <dbReference type="ARBA" id="ARBA00023015"/>
    </source>
</evidence>
<dbReference type="FunFam" id="1.10.10.10:FF:000045">
    <property type="entry name" value="ROK family transcriptional regulator"/>
    <property type="match status" value="1"/>
</dbReference>
<gene>
    <name evidence="6" type="ORF">B6D06_10495</name>
</gene>
<dbReference type="SUPFAM" id="SSF46785">
    <property type="entry name" value="Winged helix' DNA-binding domain"/>
    <property type="match status" value="1"/>
</dbReference>
<name>A0A242NTB7_9GAMM</name>
<dbReference type="InterPro" id="IPR043129">
    <property type="entry name" value="ATPase_NBD"/>
</dbReference>
<dbReference type="SUPFAM" id="SSF53067">
    <property type="entry name" value="Actin-like ATPase domain"/>
    <property type="match status" value="1"/>
</dbReference>
<keyword evidence="2" id="KW-0805">Transcription regulation</keyword>
<evidence type="ECO:0000313" key="6">
    <source>
        <dbReference type="EMBL" id="OTQ48307.1"/>
    </source>
</evidence>
<dbReference type="InterPro" id="IPR036390">
    <property type="entry name" value="WH_DNA-bd_sf"/>
</dbReference>
<evidence type="ECO:0000256" key="4">
    <source>
        <dbReference type="ARBA" id="ARBA00023163"/>
    </source>
</evidence>
<sequence>MTFNYLHLVGNAELIKQLNYAMIYRLIVQQAPISRIQLAEISQLAPASITKITRQLLKKNMIKEVDAQQSTGGRPAVSIQAKFSYYQTIAIQLSRSHVTIELYDLGANCLISEVYPLTTFTEQLAQEYLIALIKQFIEKNNKKVKHLVAISVVLPGLIDSVRGIIRYTPHIQVKAWPLADVLRDQFNVSIFIGNDIQSLALAESYFGSTQDVDDSILIRVHRGVGSGVIINQQLLTNHNQTACEVGHIQIDALGERCHCGNFGCLENRVVHKAIEARAKQMIEQGYPTKLSLDNMNISNICKYANQGDELAIKLVKDAGENLGRAVAIMVNIFNPQRIVLAGELTKSPDVLLNAVTSALNAQSLEELRNNLTINCSTLNDRSAIGAFALVQQALFNGSLLMTLLETT</sequence>
<reference evidence="6 7" key="1">
    <citation type="submission" date="2017-03" db="EMBL/GenBank/DDBJ databases">
        <title>Comparative genomics of honeybee gut symbionts reveal geographically distinct and subgroup specific antibiotic resistance.</title>
        <authorList>
            <person name="Ludvigsen J."/>
            <person name="Porcellato D."/>
            <person name="Labee-Lund T.M."/>
            <person name="Amdam G.V."/>
            <person name="Rudi K."/>
        </authorList>
    </citation>
    <scope>NUCLEOTIDE SEQUENCE [LARGE SCALE GENOMIC DNA]</scope>
    <source>
        <strain evidence="6 7">A-4-12</strain>
    </source>
</reference>
<dbReference type="Proteomes" id="UP000194968">
    <property type="component" value="Unassembled WGS sequence"/>
</dbReference>
<evidence type="ECO:0000256" key="5">
    <source>
        <dbReference type="ARBA" id="ARBA00023277"/>
    </source>
</evidence>